<organism evidence="1">
    <name type="scientific">Arundo donax</name>
    <name type="common">Giant reed</name>
    <name type="synonym">Donax arundinaceus</name>
    <dbReference type="NCBI Taxonomy" id="35708"/>
    <lineage>
        <taxon>Eukaryota</taxon>
        <taxon>Viridiplantae</taxon>
        <taxon>Streptophyta</taxon>
        <taxon>Embryophyta</taxon>
        <taxon>Tracheophyta</taxon>
        <taxon>Spermatophyta</taxon>
        <taxon>Magnoliopsida</taxon>
        <taxon>Liliopsida</taxon>
        <taxon>Poales</taxon>
        <taxon>Poaceae</taxon>
        <taxon>PACMAD clade</taxon>
        <taxon>Arundinoideae</taxon>
        <taxon>Arundineae</taxon>
        <taxon>Arundo</taxon>
    </lineage>
</organism>
<dbReference type="EMBL" id="GBRH01232850">
    <property type="protein sequence ID" value="JAD65045.1"/>
    <property type="molecule type" value="Transcribed_RNA"/>
</dbReference>
<dbReference type="AlphaFoldDB" id="A0A0A9BV45"/>
<proteinExistence type="predicted"/>
<name>A0A0A9BV45_ARUDO</name>
<reference evidence="1" key="1">
    <citation type="submission" date="2014-09" db="EMBL/GenBank/DDBJ databases">
        <authorList>
            <person name="Magalhaes I.L.F."/>
            <person name="Oliveira U."/>
            <person name="Santos F.R."/>
            <person name="Vidigal T.H.D.A."/>
            <person name="Brescovit A.D."/>
            <person name="Santos A.J."/>
        </authorList>
    </citation>
    <scope>NUCLEOTIDE SEQUENCE</scope>
    <source>
        <tissue evidence="1">Shoot tissue taken approximately 20 cm above the soil surface</tissue>
    </source>
</reference>
<reference evidence="1" key="2">
    <citation type="journal article" date="2015" name="Data Brief">
        <title>Shoot transcriptome of the giant reed, Arundo donax.</title>
        <authorList>
            <person name="Barrero R.A."/>
            <person name="Guerrero F.D."/>
            <person name="Moolhuijzen P."/>
            <person name="Goolsby J.A."/>
            <person name="Tidwell J."/>
            <person name="Bellgard S.E."/>
            <person name="Bellgard M.I."/>
        </authorList>
    </citation>
    <scope>NUCLEOTIDE SEQUENCE</scope>
    <source>
        <tissue evidence="1">Shoot tissue taken approximately 20 cm above the soil surface</tissue>
    </source>
</reference>
<evidence type="ECO:0000313" key="1">
    <source>
        <dbReference type="EMBL" id="JAD65045.1"/>
    </source>
</evidence>
<accession>A0A0A9BV45</accession>
<protein>
    <submittedName>
        <fullName evidence="1">Uncharacterized protein</fullName>
    </submittedName>
</protein>
<sequence>MDGLPLTCVSHLIDWNLWLPFSN</sequence>